<organism evidence="1">
    <name type="scientific">marine sediment metagenome</name>
    <dbReference type="NCBI Taxonomy" id="412755"/>
    <lineage>
        <taxon>unclassified sequences</taxon>
        <taxon>metagenomes</taxon>
        <taxon>ecological metagenomes</taxon>
    </lineage>
</organism>
<dbReference type="EMBL" id="BARU01014611">
    <property type="protein sequence ID" value="GAH34755.1"/>
    <property type="molecule type" value="Genomic_DNA"/>
</dbReference>
<dbReference type="InterPro" id="IPR011050">
    <property type="entry name" value="Pectin_lyase_fold/virulence"/>
</dbReference>
<feature type="non-terminal residue" evidence="1">
    <location>
        <position position="1"/>
    </location>
</feature>
<comment type="caution">
    <text evidence="1">The sequence shown here is derived from an EMBL/GenBank/DDBJ whole genome shotgun (WGS) entry which is preliminary data.</text>
</comment>
<protein>
    <recommendedName>
        <fullName evidence="2">Right handed beta helix domain-containing protein</fullName>
    </recommendedName>
</protein>
<dbReference type="InterPro" id="IPR012334">
    <property type="entry name" value="Pectin_lyas_fold"/>
</dbReference>
<reference evidence="1" key="1">
    <citation type="journal article" date="2014" name="Front. Microbiol.">
        <title>High frequency of phylogenetically diverse reductive dehalogenase-homologous genes in deep subseafloor sedimentary metagenomes.</title>
        <authorList>
            <person name="Kawai M."/>
            <person name="Futagami T."/>
            <person name="Toyoda A."/>
            <person name="Takaki Y."/>
            <person name="Nishi S."/>
            <person name="Hori S."/>
            <person name="Arai W."/>
            <person name="Tsubouchi T."/>
            <person name="Morono Y."/>
            <person name="Uchiyama I."/>
            <person name="Ito T."/>
            <person name="Fujiyama A."/>
            <person name="Inagaki F."/>
            <person name="Takami H."/>
        </authorList>
    </citation>
    <scope>NUCLEOTIDE SEQUENCE</scope>
    <source>
        <strain evidence="1">Expedition CK06-06</strain>
    </source>
</reference>
<feature type="non-terminal residue" evidence="1">
    <location>
        <position position="146"/>
    </location>
</feature>
<accession>X1FQE1</accession>
<name>X1FQE1_9ZZZZ</name>
<evidence type="ECO:0008006" key="2">
    <source>
        <dbReference type="Google" id="ProtNLM"/>
    </source>
</evidence>
<dbReference type="SUPFAM" id="SSF51126">
    <property type="entry name" value="Pectin lyase-like"/>
    <property type="match status" value="1"/>
</dbReference>
<dbReference type="Gene3D" id="2.160.20.10">
    <property type="entry name" value="Single-stranded right-handed beta-helix, Pectin lyase-like"/>
    <property type="match status" value="1"/>
</dbReference>
<sequence length="146" mass="14554">FVAGDQILLHTDQRWSGQLHPLGSGTSTSPIVISSYGGGAKPIIDGGTLSGGGAVYLLNQGGWTIDGLEVVSNSGVNNLGTASAGGINRSGIFIDNEAGGILSGITVQNNYVHDVNGCFICSGVDGHGNGGIVFLADGSNIIAANV</sequence>
<dbReference type="AlphaFoldDB" id="X1FQE1"/>
<gene>
    <name evidence="1" type="ORF">S03H2_25680</name>
</gene>
<proteinExistence type="predicted"/>
<evidence type="ECO:0000313" key="1">
    <source>
        <dbReference type="EMBL" id="GAH34755.1"/>
    </source>
</evidence>